<dbReference type="AlphaFoldDB" id="A0A5C8PLX0"/>
<dbReference type="CDD" id="cd11336">
    <property type="entry name" value="AmyAc_MTSase"/>
    <property type="match status" value="1"/>
</dbReference>
<name>A0A5C8PLX0_9HYPH</name>
<dbReference type="InterPro" id="IPR012767">
    <property type="entry name" value="Trehalose_TreY"/>
</dbReference>
<dbReference type="Gene3D" id="3.20.20.80">
    <property type="entry name" value="Glycosidases"/>
    <property type="match status" value="3"/>
</dbReference>
<dbReference type="RefSeq" id="WP_147847765.1">
    <property type="nucleotide sequence ID" value="NZ_VDUZ01000015.1"/>
</dbReference>
<dbReference type="NCBIfam" id="TIGR02401">
    <property type="entry name" value="trehalose_TreY"/>
    <property type="match status" value="1"/>
</dbReference>
<keyword evidence="3" id="KW-1185">Reference proteome</keyword>
<accession>A0A5C8PLX0</accession>
<evidence type="ECO:0000313" key="3">
    <source>
        <dbReference type="Proteomes" id="UP000321638"/>
    </source>
</evidence>
<dbReference type="OrthoDB" id="9761577at2"/>
<evidence type="ECO:0000313" key="2">
    <source>
        <dbReference type="EMBL" id="TXL75194.1"/>
    </source>
</evidence>
<reference evidence="2 3" key="1">
    <citation type="submission" date="2019-06" db="EMBL/GenBank/DDBJ databases">
        <title>New taxonomy in bacterial strain CC-CFT640, isolated from vineyard.</title>
        <authorList>
            <person name="Lin S.-Y."/>
            <person name="Tsai C.-F."/>
            <person name="Young C.-C."/>
        </authorList>
    </citation>
    <scope>NUCLEOTIDE SEQUENCE [LARGE SCALE GENOMIC DNA]</scope>
    <source>
        <strain evidence="2 3">CC-CFT640</strain>
    </source>
</reference>
<dbReference type="EMBL" id="VDUZ01000015">
    <property type="protein sequence ID" value="TXL75194.1"/>
    <property type="molecule type" value="Genomic_DNA"/>
</dbReference>
<protein>
    <submittedName>
        <fullName evidence="2">Malto-oligosyltrehalose synthase</fullName>
    </submittedName>
</protein>
<dbReference type="PANTHER" id="PTHR10357:SF216">
    <property type="entry name" value="MALTOOLIGOSYL TREHALOSE SYNTHASE-RELATED"/>
    <property type="match status" value="1"/>
</dbReference>
<dbReference type="GO" id="GO:0030980">
    <property type="term" value="P:alpha-glucan catabolic process"/>
    <property type="evidence" value="ECO:0007669"/>
    <property type="project" value="TreeGrafter"/>
</dbReference>
<feature type="domain" description="Glycosyl hydrolase family 13 catalytic" evidence="1">
    <location>
        <begin position="12"/>
        <end position="463"/>
    </location>
</feature>
<dbReference type="InterPro" id="IPR006047">
    <property type="entry name" value="GH13_cat_dom"/>
</dbReference>
<dbReference type="GO" id="GO:0047470">
    <property type="term" value="F:(1,4)-alpha-D-glucan 1-alpha-D-glucosylmutase activity"/>
    <property type="evidence" value="ECO:0007669"/>
    <property type="project" value="TreeGrafter"/>
</dbReference>
<dbReference type="Gene3D" id="1.10.150.200">
    <property type="entry name" value="Maltooligosyl trehalose synthase, domain 3"/>
    <property type="match status" value="1"/>
</dbReference>
<dbReference type="SMART" id="SM00642">
    <property type="entry name" value="Aamy"/>
    <property type="match status" value="1"/>
</dbReference>
<gene>
    <name evidence="2" type="primary">treY</name>
    <name evidence="2" type="ORF">FHP25_15050</name>
</gene>
<evidence type="ECO:0000259" key="1">
    <source>
        <dbReference type="SMART" id="SM00642"/>
    </source>
</evidence>
<proteinExistence type="predicted"/>
<organism evidence="2 3">
    <name type="scientific">Vineibacter terrae</name>
    <dbReference type="NCBI Taxonomy" id="2586908"/>
    <lineage>
        <taxon>Bacteria</taxon>
        <taxon>Pseudomonadati</taxon>
        <taxon>Pseudomonadota</taxon>
        <taxon>Alphaproteobacteria</taxon>
        <taxon>Hyphomicrobiales</taxon>
        <taxon>Vineibacter</taxon>
    </lineage>
</organism>
<comment type="caution">
    <text evidence="2">The sequence shown here is derived from an EMBL/GenBank/DDBJ whole genome shotgun (WGS) entry which is preliminary data.</text>
</comment>
<dbReference type="Proteomes" id="UP000321638">
    <property type="component" value="Unassembled WGS sequence"/>
</dbReference>
<dbReference type="InterPro" id="IPR017853">
    <property type="entry name" value="GH"/>
</dbReference>
<dbReference type="Gene3D" id="3.30.1590.10">
    <property type="entry name" value="Maltooligosyl trehalose synthase, domain 2"/>
    <property type="match status" value="1"/>
</dbReference>
<dbReference type="InterPro" id="IPR013797">
    <property type="entry name" value="Maltooligo_trehalose_synth_4"/>
</dbReference>
<dbReference type="SUPFAM" id="SSF51445">
    <property type="entry name" value="(Trans)glycosidases"/>
    <property type="match status" value="1"/>
</dbReference>
<dbReference type="Gene3D" id="1.10.10.470">
    <property type="entry name" value="Maltooligosyl trehalose synthase, domain 4"/>
    <property type="match status" value="1"/>
</dbReference>
<dbReference type="GO" id="GO:0005992">
    <property type="term" value="P:trehalose biosynthetic process"/>
    <property type="evidence" value="ECO:0007669"/>
    <property type="project" value="TreeGrafter"/>
</dbReference>
<dbReference type="PANTHER" id="PTHR10357">
    <property type="entry name" value="ALPHA-AMYLASE FAMILY MEMBER"/>
    <property type="match status" value="1"/>
</dbReference>
<sequence length="919" mass="102022">MTAPRATIRLQFHRGFTLDDAAAHVPYLAALGISHVYASPLLAARKGSNHGYDTIDHGAINPELGGETALHRLVTALRAHGMGLILDIVPNHMAVGGDDNAWWLDVLEWGRHSLHATFFDIDWRPRDPSLHGKVLAPFLGRPYGDCLRDGEIALRFDPQDGRLFAAYYHHRFPLAPRTYAGVLEGSPAFHELAGYFSRTLAGPRNRRATRRAMAELRHLLQERAAGSDGGTAMDTLLAGFDGRHHEGRQRLHALLEQQHYRLCWWRLAADRINWRRFFDVNGLAALRAELPRVFDATHALILRLFGEGLIDGVRVDHVDGVADPQGYCRRLRERLEALAGRRTGDAPAGTPYVVVEKILAPGEQLRASWRTDGTTGYDFMSEVSALQHDPDGEAALAALWRDIANQSGDFEDAAHAAKREQLSTAFVGAFDAVAAELIGFMAQDPTARDMSPSAVQRALGALLVHLPVYRLYGGPPLDKDDRAVLATALRGAWRRIAPPDRPALRLVARALGRPGFLATPDRQHHLALQLQKLSAPLAAKAVEDTAFYRYGCLLSRNEVGASPSQFALSPAAFDAACRQRLETFPDALLATATHDHKRGEDTRARLAVLSETPQIWADAVRGWMAMNRHLHVGAGPDPADELMLYQMIVGAWPPDLQPRDSAGLTAYIERLAAWQQKATREAKRRTSWQMPDVRYEDACRQFLTRSLGEHVPFRDSVHQLVRRIERAGVVNALTQALLRMTVPGVPDLYQGTELWDFSMVDPDNRRAVDFALRQRLLQHAGPAASLLANWRDGTIKQHVVARTLDLRRRRPTLFARGEYLPLQTDGPHGASVIAFARLLEDAAVVVVATRLPLRVHPDMQAALVRPDLWQDTSVVLPPSLRQAAWKDVLNERAPFAASERLMPRDVLGTLPVTLLERVA</sequence>
<dbReference type="Pfam" id="PF00128">
    <property type="entry name" value="Alpha-amylase"/>
    <property type="match status" value="1"/>
</dbReference>